<evidence type="ECO:0000256" key="6">
    <source>
        <dbReference type="SAM" id="Phobius"/>
    </source>
</evidence>
<comment type="caution">
    <text evidence="8">The sequence shown here is derived from an EMBL/GenBank/DDBJ whole genome shotgun (WGS) entry which is preliminary data.</text>
</comment>
<sequence length="299" mass="32152">MRKGKQILWLAVYGVGGSLVVVFQRYLTFHFDNLTQNAYRFLAGSAALFLLAHHFFRAELVRLLKDRRQILRIFGSALLLTAPTFLIVEGIARTTAALAGLLHTMAIPLTLLLALALFPDERNLGQPGFFLAGTLAALAGTVGLTLSGGSLAFQRSIGNLYVLAATLVGVACGLIIKRLVRDTQPVCLGAFTCGFVGLLFLAVLAVQGRMTAFLGAGFLPVTVLFFSGVYGMLIGVGLAYTLIRKAGLITVRLTDLAMPVFTALFGFLLFGERLARTQMLYGGLVLGGCLMVLLNRPHR</sequence>
<feature type="transmembrane region" description="Helical" evidence="6">
    <location>
        <begin position="253"/>
        <end position="271"/>
    </location>
</feature>
<evidence type="ECO:0000313" key="8">
    <source>
        <dbReference type="EMBL" id="OPZ92127.1"/>
    </source>
</evidence>
<dbReference type="Proteomes" id="UP000485484">
    <property type="component" value="Unassembled WGS sequence"/>
</dbReference>
<reference evidence="8" key="1">
    <citation type="submission" date="2017-02" db="EMBL/GenBank/DDBJ databases">
        <title>Delving into the versatile metabolic prowess of the omnipresent phylum Bacteroidetes.</title>
        <authorList>
            <person name="Nobu M.K."/>
            <person name="Mei R."/>
            <person name="Narihiro T."/>
            <person name="Kuroda K."/>
            <person name="Liu W.-T."/>
        </authorList>
    </citation>
    <scope>NUCLEOTIDE SEQUENCE</scope>
    <source>
        <strain evidence="8">ADurb.Bin417</strain>
    </source>
</reference>
<evidence type="ECO:0000259" key="7">
    <source>
        <dbReference type="Pfam" id="PF00892"/>
    </source>
</evidence>
<feature type="transmembrane region" description="Helical" evidence="6">
    <location>
        <begin position="188"/>
        <end position="206"/>
    </location>
</feature>
<proteinExistence type="predicted"/>
<dbReference type="AlphaFoldDB" id="A0A1V5MFV8"/>
<keyword evidence="4 6" id="KW-1133">Transmembrane helix</keyword>
<dbReference type="GO" id="GO:0005886">
    <property type="term" value="C:plasma membrane"/>
    <property type="evidence" value="ECO:0007669"/>
    <property type="project" value="UniProtKB-SubCell"/>
</dbReference>
<feature type="transmembrane region" description="Helical" evidence="6">
    <location>
        <begin position="130"/>
        <end position="153"/>
    </location>
</feature>
<keyword evidence="2" id="KW-1003">Cell membrane</keyword>
<keyword evidence="3 6" id="KW-0812">Transmembrane</keyword>
<dbReference type="InterPro" id="IPR000620">
    <property type="entry name" value="EamA_dom"/>
</dbReference>
<feature type="transmembrane region" description="Helical" evidence="6">
    <location>
        <begin position="218"/>
        <end position="241"/>
    </location>
</feature>
<dbReference type="SUPFAM" id="SSF103481">
    <property type="entry name" value="Multidrug resistance efflux transporter EmrE"/>
    <property type="match status" value="1"/>
</dbReference>
<dbReference type="PANTHER" id="PTHR32322">
    <property type="entry name" value="INNER MEMBRANE TRANSPORTER"/>
    <property type="match status" value="1"/>
</dbReference>
<feature type="transmembrane region" description="Helical" evidence="6">
    <location>
        <begin position="277"/>
        <end position="294"/>
    </location>
</feature>
<feature type="transmembrane region" description="Helical" evidence="6">
    <location>
        <begin position="70"/>
        <end position="92"/>
    </location>
</feature>
<keyword evidence="5 6" id="KW-0472">Membrane</keyword>
<dbReference type="InterPro" id="IPR037185">
    <property type="entry name" value="EmrE-like"/>
</dbReference>
<evidence type="ECO:0000256" key="2">
    <source>
        <dbReference type="ARBA" id="ARBA00022475"/>
    </source>
</evidence>
<organism evidence="8">
    <name type="scientific">candidate division TA06 bacterium ADurb.Bin417</name>
    <dbReference type="NCBI Taxonomy" id="1852828"/>
    <lineage>
        <taxon>Bacteria</taxon>
        <taxon>Bacteria division TA06</taxon>
    </lineage>
</organism>
<dbReference type="PANTHER" id="PTHR32322:SF18">
    <property type="entry name" value="S-ADENOSYLMETHIONINE_S-ADENOSYLHOMOCYSTEINE TRANSPORTER"/>
    <property type="match status" value="1"/>
</dbReference>
<evidence type="ECO:0000256" key="4">
    <source>
        <dbReference type="ARBA" id="ARBA00022989"/>
    </source>
</evidence>
<feature type="transmembrane region" description="Helical" evidence="6">
    <location>
        <begin position="159"/>
        <end position="176"/>
    </location>
</feature>
<name>A0A1V5MFV8_UNCT6</name>
<feature type="transmembrane region" description="Helical" evidence="6">
    <location>
        <begin position="98"/>
        <end position="118"/>
    </location>
</feature>
<dbReference type="Pfam" id="PF00892">
    <property type="entry name" value="EamA"/>
    <property type="match status" value="1"/>
</dbReference>
<comment type="subcellular location">
    <subcellularLocation>
        <location evidence="1">Cell membrane</location>
        <topology evidence="1">Multi-pass membrane protein</topology>
    </subcellularLocation>
</comment>
<protein>
    <submittedName>
        <fullName evidence="8">EamA-like transporter family protein</fullName>
    </submittedName>
</protein>
<gene>
    <name evidence="8" type="ORF">BWY73_00924</name>
</gene>
<evidence type="ECO:0000256" key="3">
    <source>
        <dbReference type="ARBA" id="ARBA00022692"/>
    </source>
</evidence>
<feature type="domain" description="EamA" evidence="7">
    <location>
        <begin position="157"/>
        <end position="293"/>
    </location>
</feature>
<feature type="transmembrane region" description="Helical" evidence="6">
    <location>
        <begin position="39"/>
        <end position="58"/>
    </location>
</feature>
<evidence type="ECO:0000256" key="1">
    <source>
        <dbReference type="ARBA" id="ARBA00004651"/>
    </source>
</evidence>
<dbReference type="InterPro" id="IPR050638">
    <property type="entry name" value="AA-Vitamin_Transporters"/>
</dbReference>
<accession>A0A1V5MFV8</accession>
<feature type="transmembrane region" description="Helical" evidence="6">
    <location>
        <begin position="7"/>
        <end position="27"/>
    </location>
</feature>
<dbReference type="EMBL" id="MWAK01000128">
    <property type="protein sequence ID" value="OPZ92127.1"/>
    <property type="molecule type" value="Genomic_DNA"/>
</dbReference>
<evidence type="ECO:0000256" key="5">
    <source>
        <dbReference type="ARBA" id="ARBA00023136"/>
    </source>
</evidence>